<organism evidence="1">
    <name type="scientific">marine sediment metagenome</name>
    <dbReference type="NCBI Taxonomy" id="412755"/>
    <lineage>
        <taxon>unclassified sequences</taxon>
        <taxon>metagenomes</taxon>
        <taxon>ecological metagenomes</taxon>
    </lineage>
</organism>
<name>A0A0F9ND15_9ZZZZ</name>
<dbReference type="InterPro" id="IPR029063">
    <property type="entry name" value="SAM-dependent_MTases_sf"/>
</dbReference>
<dbReference type="SUPFAM" id="SSF53335">
    <property type="entry name" value="S-adenosyl-L-methionine-dependent methyltransferases"/>
    <property type="match status" value="1"/>
</dbReference>
<dbReference type="Gene3D" id="3.40.50.150">
    <property type="entry name" value="Vaccinia Virus protein VP39"/>
    <property type="match status" value="1"/>
</dbReference>
<dbReference type="CDD" id="cd02440">
    <property type="entry name" value="AdoMet_MTases"/>
    <property type="match status" value="1"/>
</dbReference>
<dbReference type="AlphaFoldDB" id="A0A0F9ND15"/>
<accession>A0A0F9ND15</accession>
<gene>
    <name evidence="1" type="ORF">LCGC14_1276710</name>
</gene>
<protein>
    <recommendedName>
        <fullName evidence="2">Methyltransferase type 11 domain-containing protein</fullName>
    </recommendedName>
</protein>
<reference evidence="1" key="1">
    <citation type="journal article" date="2015" name="Nature">
        <title>Complex archaea that bridge the gap between prokaryotes and eukaryotes.</title>
        <authorList>
            <person name="Spang A."/>
            <person name="Saw J.H."/>
            <person name="Jorgensen S.L."/>
            <person name="Zaremba-Niedzwiedzka K."/>
            <person name="Martijn J."/>
            <person name="Lind A.E."/>
            <person name="van Eijk R."/>
            <person name="Schleper C."/>
            <person name="Guy L."/>
            <person name="Ettema T.J."/>
        </authorList>
    </citation>
    <scope>NUCLEOTIDE SEQUENCE</scope>
</reference>
<dbReference type="PANTHER" id="PTHR43861">
    <property type="entry name" value="TRANS-ACONITATE 2-METHYLTRANSFERASE-RELATED"/>
    <property type="match status" value="1"/>
</dbReference>
<dbReference type="PANTHER" id="PTHR43861:SF6">
    <property type="entry name" value="METHYLTRANSFERASE TYPE 11"/>
    <property type="match status" value="1"/>
</dbReference>
<dbReference type="EMBL" id="LAZR01007217">
    <property type="protein sequence ID" value="KKM86665.1"/>
    <property type="molecule type" value="Genomic_DNA"/>
</dbReference>
<sequence length="286" mass="33142">MQEALEYVNCNLCGNSKTTLLFIKDDYRHVRCNSCGLIYVNPRLKNSKETLDSFYASNTNSEGLIKSLLDRDYSVKRQKIFYAELKKMERYRKLNRILDIGCSFGGFLNASKNRGWDVNGIEAVYEVGKYGKELYGLDIFFGTLDEAQLKPSSFDVIRLNNVIEHIHFPTEFLLKVSVLLRKGGLLIVSTTNYGSFSVLICGKDWIYFDGQHHIYLFTPATLKKLLDKNGFTTILLNTKRIHVRIKDNISHNMVKEILFKLSEKIISQFIQFTKKGHRLRVWAEKR</sequence>
<evidence type="ECO:0000313" key="1">
    <source>
        <dbReference type="EMBL" id="KKM86665.1"/>
    </source>
</evidence>
<evidence type="ECO:0008006" key="2">
    <source>
        <dbReference type="Google" id="ProtNLM"/>
    </source>
</evidence>
<comment type="caution">
    <text evidence="1">The sequence shown here is derived from an EMBL/GenBank/DDBJ whole genome shotgun (WGS) entry which is preliminary data.</text>
</comment>
<proteinExistence type="predicted"/>
<dbReference type="Pfam" id="PF13489">
    <property type="entry name" value="Methyltransf_23"/>
    <property type="match status" value="1"/>
</dbReference>